<dbReference type="InterPro" id="IPR052471">
    <property type="entry name" value="PBI_I9"/>
</dbReference>
<protein>
    <submittedName>
        <fullName evidence="3">Uncharacterized protein</fullName>
    </submittedName>
</protein>
<organism evidence="3 4">
    <name type="scientific">Thelonectria olida</name>
    <dbReference type="NCBI Taxonomy" id="1576542"/>
    <lineage>
        <taxon>Eukaryota</taxon>
        <taxon>Fungi</taxon>
        <taxon>Dikarya</taxon>
        <taxon>Ascomycota</taxon>
        <taxon>Pezizomycotina</taxon>
        <taxon>Sordariomycetes</taxon>
        <taxon>Hypocreomycetidae</taxon>
        <taxon>Hypocreales</taxon>
        <taxon>Nectriaceae</taxon>
        <taxon>Thelonectria</taxon>
    </lineage>
</organism>
<evidence type="ECO:0000313" key="3">
    <source>
        <dbReference type="EMBL" id="KAH6888741.1"/>
    </source>
</evidence>
<dbReference type="Proteomes" id="UP000777438">
    <property type="component" value="Unassembled WGS sequence"/>
</dbReference>
<dbReference type="AlphaFoldDB" id="A0A9P8W2Z4"/>
<dbReference type="InterPro" id="IPR037045">
    <property type="entry name" value="S8pro/Inhibitor_I9_sf"/>
</dbReference>
<name>A0A9P8W2Z4_9HYPO</name>
<keyword evidence="4" id="KW-1185">Reference proteome</keyword>
<dbReference type="GO" id="GO:0042144">
    <property type="term" value="P:vacuole fusion, non-autophagic"/>
    <property type="evidence" value="ECO:0007669"/>
    <property type="project" value="TreeGrafter"/>
</dbReference>
<dbReference type="PANTHER" id="PTHR28288">
    <property type="entry name" value="PROTEASE B INHIBITOR 2"/>
    <property type="match status" value="1"/>
</dbReference>
<feature type="chain" id="PRO_5040147404" evidence="2">
    <location>
        <begin position="20"/>
        <end position="96"/>
    </location>
</feature>
<dbReference type="GO" id="GO:0004866">
    <property type="term" value="F:endopeptidase inhibitor activity"/>
    <property type="evidence" value="ECO:0007669"/>
    <property type="project" value="TreeGrafter"/>
</dbReference>
<evidence type="ECO:0000256" key="1">
    <source>
        <dbReference type="ARBA" id="ARBA00038069"/>
    </source>
</evidence>
<dbReference type="EMBL" id="JAGPYM010000012">
    <property type="protein sequence ID" value="KAH6888741.1"/>
    <property type="molecule type" value="Genomic_DNA"/>
</dbReference>
<comment type="similarity">
    <text evidence="1">Belongs to the protease inhibitor I9 family.</text>
</comment>
<keyword evidence="2" id="KW-0732">Signal</keyword>
<evidence type="ECO:0000256" key="2">
    <source>
        <dbReference type="SAM" id="SignalP"/>
    </source>
</evidence>
<dbReference type="PANTHER" id="PTHR28288:SF1">
    <property type="entry name" value="INHIBITOR I9 DOMAIN-CONTAINING PROTEIN"/>
    <property type="match status" value="1"/>
</dbReference>
<comment type="caution">
    <text evidence="3">The sequence shown here is derived from an EMBL/GenBank/DDBJ whole genome shotgun (WGS) entry which is preliminary data.</text>
</comment>
<gene>
    <name evidence="3" type="ORF">B0T10DRAFT_488872</name>
</gene>
<dbReference type="Gene3D" id="3.30.70.80">
    <property type="entry name" value="Peptidase S8 propeptide/proteinase inhibitor I9"/>
    <property type="match status" value="1"/>
</dbReference>
<proteinExistence type="inferred from homology"/>
<dbReference type="OrthoDB" id="3888684at2759"/>
<dbReference type="FunFam" id="3.30.70.80:FF:000005">
    <property type="entry name" value="Proteinase inhibitor I2B"/>
    <property type="match status" value="1"/>
</dbReference>
<dbReference type="SUPFAM" id="SSF54897">
    <property type="entry name" value="Protease propeptides/inhibitors"/>
    <property type="match status" value="1"/>
</dbReference>
<feature type="signal peptide" evidence="2">
    <location>
        <begin position="1"/>
        <end position="19"/>
    </location>
</feature>
<evidence type="ECO:0000313" key="4">
    <source>
        <dbReference type="Proteomes" id="UP000777438"/>
    </source>
</evidence>
<accession>A0A9P8W2Z4</accession>
<reference evidence="3 4" key="1">
    <citation type="journal article" date="2021" name="Nat. Commun.">
        <title>Genetic determinants of endophytism in the Arabidopsis root mycobiome.</title>
        <authorList>
            <person name="Mesny F."/>
            <person name="Miyauchi S."/>
            <person name="Thiergart T."/>
            <person name="Pickel B."/>
            <person name="Atanasova L."/>
            <person name="Karlsson M."/>
            <person name="Huettel B."/>
            <person name="Barry K.W."/>
            <person name="Haridas S."/>
            <person name="Chen C."/>
            <person name="Bauer D."/>
            <person name="Andreopoulos W."/>
            <person name="Pangilinan J."/>
            <person name="LaButti K."/>
            <person name="Riley R."/>
            <person name="Lipzen A."/>
            <person name="Clum A."/>
            <person name="Drula E."/>
            <person name="Henrissat B."/>
            <person name="Kohler A."/>
            <person name="Grigoriev I.V."/>
            <person name="Martin F.M."/>
            <person name="Hacquard S."/>
        </authorList>
    </citation>
    <scope>NUCLEOTIDE SEQUENCE [LARGE SCALE GENOMIC DNA]</scope>
    <source>
        <strain evidence="3 4">MPI-CAGE-CH-0241</strain>
    </source>
</reference>
<sequence>MKPLTFLAATLAILPGVLAVDVTKSVIVWFEKDNTPSRIIDQAKKAITDAGGKITHVYDLIQGFSALAPEESLKEVKVQGNEWEVHVEEDQVVSTS</sequence>